<keyword evidence="8" id="KW-0735">Signal-anchor</keyword>
<gene>
    <name evidence="17" type="ORF">B4U80_01279</name>
</gene>
<dbReference type="GO" id="GO:0005795">
    <property type="term" value="C:Golgi stack"/>
    <property type="evidence" value="ECO:0007669"/>
    <property type="project" value="InterPro"/>
</dbReference>
<dbReference type="GO" id="GO:0006487">
    <property type="term" value="P:protein N-linked glycosylation"/>
    <property type="evidence" value="ECO:0007669"/>
    <property type="project" value="TreeGrafter"/>
</dbReference>
<dbReference type="VEuPathDB" id="VectorBase:LDEU011471"/>
<feature type="region of interest" description="Disordered" evidence="16">
    <location>
        <begin position="158"/>
        <end position="177"/>
    </location>
</feature>
<evidence type="ECO:0000256" key="14">
    <source>
        <dbReference type="ARBA" id="ARBA00023211"/>
    </source>
</evidence>
<name>A0A443RZ75_9ACAR</name>
<protein>
    <submittedName>
        <fullName evidence="17">Alpha-1:6-mannosyl-glycoprotein 2-beta-N-acetylglucosaminyltransferase-like protein</fullName>
    </submittedName>
</protein>
<evidence type="ECO:0000256" key="3">
    <source>
        <dbReference type="ARBA" id="ARBA00004922"/>
    </source>
</evidence>
<dbReference type="OrthoDB" id="6019616at2759"/>
<evidence type="ECO:0000313" key="17">
    <source>
        <dbReference type="EMBL" id="RWS20569.1"/>
    </source>
</evidence>
<keyword evidence="10" id="KW-0333">Golgi apparatus</keyword>
<feature type="binding site" evidence="15">
    <location>
        <begin position="95"/>
        <end position="99"/>
    </location>
    <ligand>
        <name>substrate</name>
    </ligand>
</feature>
<sequence>MMSVNSPFNKYMMMMMIGFCAYTSILFLFINFDGKTSLENGVTTKKNKIFYLQHTELRNKGELRRHIIELNLEQKILNENIFGPFKPEDTIIAMQVHDRIDYFTLAISALQQVRGIERTLLIFSHDVFDSEINRIVRGIKFAKVMQIFYPNSTQLFPHSFPGEDPNDCPKDMSKSEA</sequence>
<evidence type="ECO:0000256" key="16">
    <source>
        <dbReference type="SAM" id="MobiDB-lite"/>
    </source>
</evidence>
<evidence type="ECO:0000256" key="10">
    <source>
        <dbReference type="ARBA" id="ARBA00023034"/>
    </source>
</evidence>
<keyword evidence="12" id="KW-1015">Disulfide bond</keyword>
<evidence type="ECO:0000256" key="2">
    <source>
        <dbReference type="ARBA" id="ARBA00004323"/>
    </source>
</evidence>
<evidence type="ECO:0000256" key="1">
    <source>
        <dbReference type="ARBA" id="ARBA00001936"/>
    </source>
</evidence>
<evidence type="ECO:0000256" key="4">
    <source>
        <dbReference type="ARBA" id="ARBA00022676"/>
    </source>
</evidence>
<comment type="caution">
    <text evidence="17">The sequence shown here is derived from an EMBL/GenBank/DDBJ whole genome shotgun (WGS) entry which is preliminary data.</text>
</comment>
<keyword evidence="6" id="KW-0812">Transmembrane</keyword>
<keyword evidence="7" id="KW-0479">Metal-binding</keyword>
<feature type="non-terminal residue" evidence="17">
    <location>
        <position position="177"/>
    </location>
</feature>
<comment type="cofactor">
    <cofactor evidence="1">
        <name>Mn(2+)</name>
        <dbReference type="ChEBI" id="CHEBI:29035"/>
    </cofactor>
</comment>
<evidence type="ECO:0000256" key="8">
    <source>
        <dbReference type="ARBA" id="ARBA00022968"/>
    </source>
</evidence>
<evidence type="ECO:0000256" key="13">
    <source>
        <dbReference type="ARBA" id="ARBA00023180"/>
    </source>
</evidence>
<dbReference type="STRING" id="299467.A0A443RZ75"/>
<comment type="subcellular location">
    <subcellularLocation>
        <location evidence="2">Golgi apparatus membrane</location>
        <topology evidence="2">Single-pass type II membrane protein</topology>
    </subcellularLocation>
</comment>
<evidence type="ECO:0000256" key="9">
    <source>
        <dbReference type="ARBA" id="ARBA00022989"/>
    </source>
</evidence>
<reference evidence="17 18" key="1">
    <citation type="journal article" date="2018" name="Gigascience">
        <title>Genomes of trombidid mites reveal novel predicted allergens and laterally-transferred genes associated with secondary metabolism.</title>
        <authorList>
            <person name="Dong X."/>
            <person name="Chaisiri K."/>
            <person name="Xia D."/>
            <person name="Armstrong S.D."/>
            <person name="Fang Y."/>
            <person name="Donnelly M.J."/>
            <person name="Kadowaki T."/>
            <person name="McGarry J.W."/>
            <person name="Darby A.C."/>
            <person name="Makepeace B.L."/>
        </authorList>
    </citation>
    <scope>NUCLEOTIDE SEQUENCE [LARGE SCALE GENOMIC DNA]</scope>
    <source>
        <strain evidence="17">UoL-UT</strain>
    </source>
</reference>
<keyword evidence="4 17" id="KW-0328">Glycosyltransferase</keyword>
<keyword evidence="14" id="KW-0464">Manganese</keyword>
<comment type="pathway">
    <text evidence="3">Protein modification; protein glycosylation.</text>
</comment>
<organism evidence="17 18">
    <name type="scientific">Leptotrombidium deliense</name>
    <dbReference type="NCBI Taxonomy" id="299467"/>
    <lineage>
        <taxon>Eukaryota</taxon>
        <taxon>Metazoa</taxon>
        <taxon>Ecdysozoa</taxon>
        <taxon>Arthropoda</taxon>
        <taxon>Chelicerata</taxon>
        <taxon>Arachnida</taxon>
        <taxon>Acari</taxon>
        <taxon>Acariformes</taxon>
        <taxon>Trombidiformes</taxon>
        <taxon>Prostigmata</taxon>
        <taxon>Anystina</taxon>
        <taxon>Parasitengona</taxon>
        <taxon>Trombiculoidea</taxon>
        <taxon>Trombiculidae</taxon>
        <taxon>Leptotrombidium</taxon>
    </lineage>
</organism>
<keyword evidence="13" id="KW-0325">Glycoprotein</keyword>
<dbReference type="GO" id="GO:0008455">
    <property type="term" value="F:alpha-1,6-mannosylglycoprotein 2-beta-N-acetylglucosaminyltransferase activity"/>
    <property type="evidence" value="ECO:0007669"/>
    <property type="project" value="InterPro"/>
</dbReference>
<dbReference type="GO" id="GO:0009312">
    <property type="term" value="P:oligosaccharide biosynthetic process"/>
    <property type="evidence" value="ECO:0007669"/>
    <property type="project" value="InterPro"/>
</dbReference>
<dbReference type="AlphaFoldDB" id="A0A443RZ75"/>
<feature type="binding site" evidence="15">
    <location>
        <position position="126"/>
    </location>
    <ligand>
        <name>substrate</name>
    </ligand>
</feature>
<dbReference type="PANTHER" id="PTHR12871:SF0">
    <property type="entry name" value="ALPHA-1,6-MANNOSYL-GLYCOPROTEIN 2-BETA-N-ACETYLGLUCOSAMINYLTRANSFERASE"/>
    <property type="match status" value="1"/>
</dbReference>
<evidence type="ECO:0000256" key="6">
    <source>
        <dbReference type="ARBA" id="ARBA00022692"/>
    </source>
</evidence>
<dbReference type="InterPro" id="IPR007754">
    <property type="entry name" value="GlcNAc_II"/>
</dbReference>
<dbReference type="EMBL" id="NCKV01016802">
    <property type="protein sequence ID" value="RWS20569.1"/>
    <property type="molecule type" value="Genomic_DNA"/>
</dbReference>
<evidence type="ECO:0000256" key="5">
    <source>
        <dbReference type="ARBA" id="ARBA00022679"/>
    </source>
</evidence>
<dbReference type="Proteomes" id="UP000288716">
    <property type="component" value="Unassembled WGS sequence"/>
</dbReference>
<evidence type="ECO:0000256" key="12">
    <source>
        <dbReference type="ARBA" id="ARBA00023157"/>
    </source>
</evidence>
<evidence type="ECO:0000256" key="15">
    <source>
        <dbReference type="PIRSR" id="PIRSR607754-1"/>
    </source>
</evidence>
<dbReference type="UniPathway" id="UPA00378"/>
<evidence type="ECO:0000256" key="11">
    <source>
        <dbReference type="ARBA" id="ARBA00023136"/>
    </source>
</evidence>
<dbReference type="Pfam" id="PF05060">
    <property type="entry name" value="MGAT2"/>
    <property type="match status" value="1"/>
</dbReference>
<accession>A0A443RZ75</accession>
<evidence type="ECO:0000313" key="18">
    <source>
        <dbReference type="Proteomes" id="UP000288716"/>
    </source>
</evidence>
<keyword evidence="9" id="KW-1133">Transmembrane helix</keyword>
<keyword evidence="11" id="KW-0472">Membrane</keyword>
<feature type="compositionally biased region" description="Basic and acidic residues" evidence="16">
    <location>
        <begin position="167"/>
        <end position="177"/>
    </location>
</feature>
<keyword evidence="18" id="KW-1185">Reference proteome</keyword>
<dbReference type="GO" id="GO:0046872">
    <property type="term" value="F:metal ion binding"/>
    <property type="evidence" value="ECO:0007669"/>
    <property type="project" value="UniProtKB-KW"/>
</dbReference>
<keyword evidence="5 17" id="KW-0808">Transferase</keyword>
<evidence type="ECO:0000256" key="7">
    <source>
        <dbReference type="ARBA" id="ARBA00022723"/>
    </source>
</evidence>
<dbReference type="PANTHER" id="PTHR12871">
    <property type="entry name" value="BETA-1,2-N-ACETYLGLUCOSAMINYLTRANSFERASE II"/>
    <property type="match status" value="1"/>
</dbReference>
<dbReference type="GO" id="GO:0000139">
    <property type="term" value="C:Golgi membrane"/>
    <property type="evidence" value="ECO:0007669"/>
    <property type="project" value="UniProtKB-SubCell"/>
</dbReference>
<proteinExistence type="predicted"/>